<feature type="transmembrane region" description="Helical" evidence="1">
    <location>
        <begin position="6"/>
        <end position="26"/>
    </location>
</feature>
<reference evidence="2" key="1">
    <citation type="submission" date="2019-08" db="EMBL/GenBank/DDBJ databases">
        <authorList>
            <person name="Kucharzyk K."/>
            <person name="Murdoch R.W."/>
            <person name="Higgins S."/>
            <person name="Loffler F."/>
        </authorList>
    </citation>
    <scope>NUCLEOTIDE SEQUENCE</scope>
</reference>
<dbReference type="AlphaFoldDB" id="A0A645ELT3"/>
<evidence type="ECO:0000256" key="1">
    <source>
        <dbReference type="SAM" id="Phobius"/>
    </source>
</evidence>
<gene>
    <name evidence="2" type="ORF">SDC9_149536</name>
</gene>
<keyword evidence="1" id="KW-1133">Transmembrane helix</keyword>
<proteinExistence type="predicted"/>
<comment type="caution">
    <text evidence="2">The sequence shown here is derived from an EMBL/GenBank/DDBJ whole genome shotgun (WGS) entry which is preliminary data.</text>
</comment>
<accession>A0A645ELT3</accession>
<name>A0A645ELT3_9ZZZZ</name>
<evidence type="ECO:0000313" key="2">
    <source>
        <dbReference type="EMBL" id="MPN02320.1"/>
    </source>
</evidence>
<sequence>MEFELTLGAGVILAVILITGILLKLYTRRRLREIDGINGLLVYDATRHKPPIAKL</sequence>
<keyword evidence="1" id="KW-0472">Membrane</keyword>
<dbReference type="EMBL" id="VSSQ01048269">
    <property type="protein sequence ID" value="MPN02320.1"/>
    <property type="molecule type" value="Genomic_DNA"/>
</dbReference>
<protein>
    <submittedName>
        <fullName evidence="2">Uncharacterized protein</fullName>
    </submittedName>
</protein>
<keyword evidence="1" id="KW-0812">Transmembrane</keyword>
<organism evidence="2">
    <name type="scientific">bioreactor metagenome</name>
    <dbReference type="NCBI Taxonomy" id="1076179"/>
    <lineage>
        <taxon>unclassified sequences</taxon>
        <taxon>metagenomes</taxon>
        <taxon>ecological metagenomes</taxon>
    </lineage>
</organism>